<dbReference type="GO" id="GO:0044210">
    <property type="term" value="P:'de novo' CTP biosynthetic process"/>
    <property type="evidence" value="ECO:0007669"/>
    <property type="project" value="UniProtKB-UniPathway"/>
</dbReference>
<feature type="domain" description="Glutamine amidotransferase" evidence="15">
    <location>
        <begin position="305"/>
        <end position="556"/>
    </location>
</feature>
<dbReference type="GO" id="GO:0042802">
    <property type="term" value="F:identical protein binding"/>
    <property type="evidence" value="ECO:0007669"/>
    <property type="project" value="TreeGrafter"/>
</dbReference>
<dbReference type="SUPFAM" id="SSF52317">
    <property type="entry name" value="Class I glutamine amidotransferase-like"/>
    <property type="match status" value="1"/>
</dbReference>
<evidence type="ECO:0000256" key="4">
    <source>
        <dbReference type="ARBA" id="ARBA00022598"/>
    </source>
</evidence>
<evidence type="ECO:0000256" key="3">
    <source>
        <dbReference type="ARBA" id="ARBA00012291"/>
    </source>
</evidence>
<dbReference type="EMBL" id="DTHG01000045">
    <property type="protein sequence ID" value="HGW91633.1"/>
    <property type="molecule type" value="Genomic_DNA"/>
</dbReference>
<proteinExistence type="inferred from homology"/>
<dbReference type="InterPro" id="IPR017926">
    <property type="entry name" value="GATASE"/>
</dbReference>
<dbReference type="Pfam" id="PF00117">
    <property type="entry name" value="GATase"/>
    <property type="match status" value="1"/>
</dbReference>
<keyword evidence="5" id="KW-0479">Metal-binding</keyword>
<evidence type="ECO:0000256" key="14">
    <source>
        <dbReference type="ARBA" id="ARBA00083191"/>
    </source>
</evidence>
<organism evidence="17">
    <name type="scientific">candidate division WOR-3 bacterium</name>
    <dbReference type="NCBI Taxonomy" id="2052148"/>
    <lineage>
        <taxon>Bacteria</taxon>
        <taxon>Bacteria division WOR-3</taxon>
    </lineage>
</organism>
<dbReference type="InterPro" id="IPR033828">
    <property type="entry name" value="GATase1_CTP_Synthase"/>
</dbReference>
<keyword evidence="9" id="KW-0315">Glutamine amidotransferase</keyword>
<dbReference type="GO" id="GO:0046872">
    <property type="term" value="F:metal ion binding"/>
    <property type="evidence" value="ECO:0007669"/>
    <property type="project" value="UniProtKB-KW"/>
</dbReference>
<evidence type="ECO:0000256" key="5">
    <source>
        <dbReference type="ARBA" id="ARBA00022723"/>
    </source>
</evidence>
<keyword evidence="8" id="KW-0460">Magnesium</keyword>
<dbReference type="AlphaFoldDB" id="A0A7C4U6X4"/>
<comment type="pathway">
    <text evidence="1">Pyrimidine metabolism; CTP biosynthesis via de novo pathway; CTP from UDP: step 2/2.</text>
</comment>
<dbReference type="InterPro" id="IPR004468">
    <property type="entry name" value="CTP_synthase"/>
</dbReference>
<protein>
    <recommendedName>
        <fullName evidence="3">CTP synthase (glutamine hydrolyzing)</fullName>
        <ecNumber evidence="3">6.3.4.2</ecNumber>
    </recommendedName>
    <alternativeName>
        <fullName evidence="13">Cytidine 5'-triphosphate synthase</fullName>
    </alternativeName>
    <alternativeName>
        <fullName evidence="14">Cytidine triphosphate synthetase</fullName>
    </alternativeName>
    <alternativeName>
        <fullName evidence="12">UTP--ammonia ligase</fullName>
    </alternativeName>
</protein>
<evidence type="ECO:0000256" key="10">
    <source>
        <dbReference type="ARBA" id="ARBA00022975"/>
    </source>
</evidence>
<gene>
    <name evidence="17" type="primary">pyrG</name>
    <name evidence="17" type="ORF">ENV67_03725</name>
</gene>
<dbReference type="GO" id="GO:0005524">
    <property type="term" value="F:ATP binding"/>
    <property type="evidence" value="ECO:0007669"/>
    <property type="project" value="UniProtKB-KW"/>
</dbReference>
<feature type="domain" description="CTP synthase N-terminal" evidence="16">
    <location>
        <begin position="2"/>
        <end position="264"/>
    </location>
</feature>
<evidence type="ECO:0000256" key="8">
    <source>
        <dbReference type="ARBA" id="ARBA00022842"/>
    </source>
</evidence>
<evidence type="ECO:0000256" key="6">
    <source>
        <dbReference type="ARBA" id="ARBA00022741"/>
    </source>
</evidence>
<comment type="catalytic activity">
    <reaction evidence="11">
        <text>UTP + L-glutamine + ATP + H2O = CTP + L-glutamate + ADP + phosphate + 2 H(+)</text>
        <dbReference type="Rhea" id="RHEA:26426"/>
        <dbReference type="ChEBI" id="CHEBI:15377"/>
        <dbReference type="ChEBI" id="CHEBI:15378"/>
        <dbReference type="ChEBI" id="CHEBI:29985"/>
        <dbReference type="ChEBI" id="CHEBI:30616"/>
        <dbReference type="ChEBI" id="CHEBI:37563"/>
        <dbReference type="ChEBI" id="CHEBI:43474"/>
        <dbReference type="ChEBI" id="CHEBI:46398"/>
        <dbReference type="ChEBI" id="CHEBI:58359"/>
        <dbReference type="ChEBI" id="CHEBI:456216"/>
        <dbReference type="EC" id="6.3.4.2"/>
    </reaction>
</comment>
<evidence type="ECO:0000256" key="2">
    <source>
        <dbReference type="ARBA" id="ARBA00007533"/>
    </source>
</evidence>
<dbReference type="Pfam" id="PF06418">
    <property type="entry name" value="CTP_synth_N"/>
    <property type="match status" value="1"/>
</dbReference>
<evidence type="ECO:0000256" key="7">
    <source>
        <dbReference type="ARBA" id="ARBA00022840"/>
    </source>
</evidence>
<name>A0A7C4U6X4_UNCW3</name>
<dbReference type="GO" id="GO:0019856">
    <property type="term" value="P:pyrimidine nucleobase biosynthetic process"/>
    <property type="evidence" value="ECO:0007669"/>
    <property type="project" value="TreeGrafter"/>
</dbReference>
<reference evidence="17" key="1">
    <citation type="journal article" date="2020" name="mSystems">
        <title>Genome- and Community-Level Interaction Insights into Carbon Utilization and Element Cycling Functions of Hydrothermarchaeota in Hydrothermal Sediment.</title>
        <authorList>
            <person name="Zhou Z."/>
            <person name="Liu Y."/>
            <person name="Xu W."/>
            <person name="Pan J."/>
            <person name="Luo Z.H."/>
            <person name="Li M."/>
        </authorList>
    </citation>
    <scope>NUCLEOTIDE SEQUENCE [LARGE SCALE GENOMIC DNA]</scope>
    <source>
        <strain evidence="17">SpSt-780</strain>
    </source>
</reference>
<dbReference type="NCBIfam" id="TIGR00337">
    <property type="entry name" value="PyrG"/>
    <property type="match status" value="1"/>
</dbReference>
<evidence type="ECO:0000259" key="16">
    <source>
        <dbReference type="Pfam" id="PF06418"/>
    </source>
</evidence>
<dbReference type="EC" id="6.3.4.2" evidence="3"/>
<dbReference type="PROSITE" id="PS51273">
    <property type="entry name" value="GATASE_TYPE_1"/>
    <property type="match status" value="1"/>
</dbReference>
<dbReference type="FunFam" id="3.40.50.300:FF:000009">
    <property type="entry name" value="CTP synthase"/>
    <property type="match status" value="1"/>
</dbReference>
<evidence type="ECO:0000256" key="12">
    <source>
        <dbReference type="ARBA" id="ARBA00075170"/>
    </source>
</evidence>
<dbReference type="SUPFAM" id="SSF52540">
    <property type="entry name" value="P-loop containing nucleoside triphosphate hydrolases"/>
    <property type="match status" value="1"/>
</dbReference>
<dbReference type="InterPro" id="IPR017456">
    <property type="entry name" value="CTP_synthase_N"/>
</dbReference>
<comment type="similarity">
    <text evidence="2">Belongs to the CTP synthase family.</text>
</comment>
<evidence type="ECO:0000256" key="9">
    <source>
        <dbReference type="ARBA" id="ARBA00022962"/>
    </source>
</evidence>
<sequence length="566" mass="64476">MKYIVVVGGVLSGIGKGIATASIGRILNQFGYKTTAIKIDPYINVDAGTLRPTEHGEVWVTDDGGEIDQDLGSYERFLGYEIPKKNNITTGQIYKSVIEKERRGEYLGKTVQFIPHIPEEIKRRIREAAEGYDICIIEIGGTIGDYENIPFLFAMKSIEREEGKENVVYVLLTYLPVPTHIQEMKTKPTQQAIKMLSEHGIFPDIILCRANVPLDDVRKKKIEVYANIDAEYVISAPDVSCVFEVPLNFEKEYLGIKILNKLSLPPRKQPDWKKWETLVNNILNPKKVIDIAMIGKYVDIGKFTLVDSYLSVNQAIEHAGAHLNVKLNINWIDSNTLTDISILKKYKGIIVPGGFGTSGIEGKIMAIKYARENNVPFLGLCLGLQLAVIEFSRNVLNLKDANSTEFNPETPDPVVTLLPKQKEIIEEKRYGASMRLGAYVAQMEESRTLELYKETGRIEKDKERVKKLEDFRIGKVDLNKDFVIERHRHRYEINPEYINLFEKNGFVVSGFHLTLEDEYLTEFMELKDHRFFVATQSHPEFKSSLIEPSPLFLGFAKEVIKYDEEN</sequence>
<dbReference type="CDD" id="cd03113">
    <property type="entry name" value="CTPS_N"/>
    <property type="match status" value="1"/>
</dbReference>
<dbReference type="Gene3D" id="3.40.50.880">
    <property type="match status" value="1"/>
</dbReference>
<comment type="caution">
    <text evidence="17">The sequence shown here is derived from an EMBL/GenBank/DDBJ whole genome shotgun (WGS) entry which is preliminary data.</text>
</comment>
<keyword evidence="4 17" id="KW-0436">Ligase</keyword>
<keyword evidence="10" id="KW-0665">Pyrimidine biosynthesis</keyword>
<evidence type="ECO:0000256" key="13">
    <source>
        <dbReference type="ARBA" id="ARBA00079941"/>
    </source>
</evidence>
<dbReference type="InterPro" id="IPR029062">
    <property type="entry name" value="Class_I_gatase-like"/>
</dbReference>
<accession>A0A7C4U6X4</accession>
<evidence type="ECO:0000313" key="17">
    <source>
        <dbReference type="EMBL" id="HGW91633.1"/>
    </source>
</evidence>
<dbReference type="GO" id="GO:0003883">
    <property type="term" value="F:CTP synthase activity"/>
    <property type="evidence" value="ECO:0007669"/>
    <property type="project" value="UniProtKB-EC"/>
</dbReference>
<dbReference type="Gene3D" id="3.40.50.300">
    <property type="entry name" value="P-loop containing nucleotide triphosphate hydrolases"/>
    <property type="match status" value="1"/>
</dbReference>
<dbReference type="CDD" id="cd01746">
    <property type="entry name" value="GATase1_CTP_Synthase"/>
    <property type="match status" value="1"/>
</dbReference>
<evidence type="ECO:0000256" key="1">
    <source>
        <dbReference type="ARBA" id="ARBA00005171"/>
    </source>
</evidence>
<keyword evidence="7" id="KW-0067">ATP-binding</keyword>
<keyword evidence="6" id="KW-0547">Nucleotide-binding</keyword>
<evidence type="ECO:0000256" key="11">
    <source>
        <dbReference type="ARBA" id="ARBA00047781"/>
    </source>
</evidence>
<dbReference type="NCBIfam" id="NF003792">
    <property type="entry name" value="PRK05380.1"/>
    <property type="match status" value="1"/>
</dbReference>
<dbReference type="PANTHER" id="PTHR11550">
    <property type="entry name" value="CTP SYNTHASE"/>
    <property type="match status" value="1"/>
</dbReference>
<evidence type="ECO:0000259" key="15">
    <source>
        <dbReference type="Pfam" id="PF00117"/>
    </source>
</evidence>
<dbReference type="UniPathway" id="UPA00159">
    <property type="reaction ID" value="UER00277"/>
</dbReference>
<dbReference type="InterPro" id="IPR027417">
    <property type="entry name" value="P-loop_NTPase"/>
</dbReference>
<dbReference type="PANTHER" id="PTHR11550:SF0">
    <property type="entry name" value="CTP SYNTHASE-RELATED"/>
    <property type="match status" value="1"/>
</dbReference>